<dbReference type="Gene3D" id="3.10.129.10">
    <property type="entry name" value="Hotdog Thioesterase"/>
    <property type="match status" value="1"/>
</dbReference>
<evidence type="ECO:0000256" key="20">
    <source>
        <dbReference type="ARBA" id="ARBA00047734"/>
    </source>
</evidence>
<proteinExistence type="inferred from homology"/>
<evidence type="ECO:0000256" key="19">
    <source>
        <dbReference type="ARBA" id="ARBA00047588"/>
    </source>
</evidence>
<dbReference type="Pfam" id="PF03061">
    <property type="entry name" value="4HBT"/>
    <property type="match status" value="1"/>
</dbReference>
<evidence type="ECO:0000256" key="6">
    <source>
        <dbReference type="ARBA" id="ARBA00022703"/>
    </source>
</evidence>
<keyword evidence="9" id="KW-0809">Transit peptide</keyword>
<comment type="similarity">
    <text evidence="15">Belongs to the THEM4/THEM5 thioesterase family.</text>
</comment>
<dbReference type="GO" id="GO:0006631">
    <property type="term" value="P:fatty acid metabolic process"/>
    <property type="evidence" value="ECO:0007669"/>
    <property type="project" value="UniProtKB-KW"/>
</dbReference>
<dbReference type="SUPFAM" id="SSF54637">
    <property type="entry name" value="Thioesterase/thiol ester dehydrase-isomerase"/>
    <property type="match status" value="1"/>
</dbReference>
<comment type="catalytic activity">
    <reaction evidence="21">
        <text>decanoyl-CoA + H2O = decanoate + CoA + H(+)</text>
        <dbReference type="Rhea" id="RHEA:40059"/>
        <dbReference type="ChEBI" id="CHEBI:15377"/>
        <dbReference type="ChEBI" id="CHEBI:15378"/>
        <dbReference type="ChEBI" id="CHEBI:27689"/>
        <dbReference type="ChEBI" id="CHEBI:57287"/>
        <dbReference type="ChEBI" id="CHEBI:61430"/>
    </reaction>
    <physiologicalReaction direction="left-to-right" evidence="21">
        <dbReference type="Rhea" id="RHEA:40060"/>
    </physiologicalReaction>
</comment>
<evidence type="ECO:0000313" key="25">
    <source>
        <dbReference type="EMBL" id="SBW05542.1"/>
    </source>
</evidence>
<comment type="subcellular location">
    <subcellularLocation>
        <location evidence="3">Cell projection</location>
        <location evidence="3">Ruffle membrane</location>
    </subcellularLocation>
    <subcellularLocation>
        <location evidence="2">Cytoplasm</location>
    </subcellularLocation>
    <subcellularLocation>
        <location evidence="1">Membrane</location>
        <topology evidence="1">Peripheral membrane protein</topology>
    </subcellularLocation>
</comment>
<evidence type="ECO:0000256" key="11">
    <source>
        <dbReference type="ARBA" id="ARBA00023136"/>
    </source>
</evidence>
<evidence type="ECO:0000256" key="7">
    <source>
        <dbReference type="ARBA" id="ARBA00022801"/>
    </source>
</evidence>
<evidence type="ECO:0000256" key="13">
    <source>
        <dbReference type="ARBA" id="ARBA00035852"/>
    </source>
</evidence>
<evidence type="ECO:0000256" key="14">
    <source>
        <dbReference type="ARBA" id="ARBA00037002"/>
    </source>
</evidence>
<evidence type="ECO:0000256" key="18">
    <source>
        <dbReference type="ARBA" id="ARBA00043210"/>
    </source>
</evidence>
<evidence type="ECO:0000256" key="10">
    <source>
        <dbReference type="ARBA" id="ARBA00023098"/>
    </source>
</evidence>
<evidence type="ECO:0000256" key="21">
    <source>
        <dbReference type="ARBA" id="ARBA00047969"/>
    </source>
</evidence>
<comment type="catalytic activity">
    <reaction evidence="20">
        <text>hexadecanoyl-CoA + H2O = hexadecanoate + CoA + H(+)</text>
        <dbReference type="Rhea" id="RHEA:16645"/>
        <dbReference type="ChEBI" id="CHEBI:7896"/>
        <dbReference type="ChEBI" id="CHEBI:15377"/>
        <dbReference type="ChEBI" id="CHEBI:15378"/>
        <dbReference type="ChEBI" id="CHEBI:57287"/>
        <dbReference type="ChEBI" id="CHEBI:57379"/>
        <dbReference type="EC" id="3.1.2.2"/>
    </reaction>
    <physiologicalReaction direction="left-to-right" evidence="20">
        <dbReference type="Rhea" id="RHEA:16646"/>
    </physiologicalReaction>
</comment>
<evidence type="ECO:0000256" key="5">
    <source>
        <dbReference type="ARBA" id="ARBA00022490"/>
    </source>
</evidence>
<comment type="catalytic activity">
    <reaction evidence="14">
        <text>(9Z)-octadecenoyl-CoA + H2O = (9Z)-octadecenoate + CoA + H(+)</text>
        <dbReference type="Rhea" id="RHEA:40139"/>
        <dbReference type="ChEBI" id="CHEBI:15377"/>
        <dbReference type="ChEBI" id="CHEBI:15378"/>
        <dbReference type="ChEBI" id="CHEBI:30823"/>
        <dbReference type="ChEBI" id="CHEBI:57287"/>
        <dbReference type="ChEBI" id="CHEBI:57387"/>
    </reaction>
    <physiologicalReaction direction="left-to-right" evidence="14">
        <dbReference type="Rhea" id="RHEA:40140"/>
    </physiologicalReaction>
</comment>
<evidence type="ECO:0000256" key="16">
    <source>
        <dbReference type="ARBA" id="ARBA00038848"/>
    </source>
</evidence>
<dbReference type="GO" id="GO:0016790">
    <property type="term" value="F:thiolester hydrolase activity"/>
    <property type="evidence" value="ECO:0007669"/>
    <property type="project" value="UniProtKB-ARBA"/>
</dbReference>
<keyword evidence="7" id="KW-0378">Hydrolase</keyword>
<organism evidence="25">
    <name type="scientific">uncultured Alphaproteobacteria bacterium</name>
    <dbReference type="NCBI Taxonomy" id="91750"/>
    <lineage>
        <taxon>Bacteria</taxon>
        <taxon>Pseudomonadati</taxon>
        <taxon>Pseudomonadota</taxon>
        <taxon>Alphaproteobacteria</taxon>
        <taxon>environmental samples</taxon>
    </lineage>
</organism>
<dbReference type="GO" id="GO:0016020">
    <property type="term" value="C:membrane"/>
    <property type="evidence" value="ECO:0007669"/>
    <property type="project" value="UniProtKB-SubCell"/>
</dbReference>
<dbReference type="EMBL" id="FLUO01000001">
    <property type="protein sequence ID" value="SBW05542.1"/>
    <property type="molecule type" value="Genomic_DNA"/>
</dbReference>
<evidence type="ECO:0000259" key="24">
    <source>
        <dbReference type="Pfam" id="PF03061"/>
    </source>
</evidence>
<dbReference type="EC" id="3.1.2.2" evidence="16"/>
<gene>
    <name evidence="25" type="ORF">KL86APRO_11993</name>
</gene>
<evidence type="ECO:0000256" key="22">
    <source>
        <dbReference type="ARBA" id="ARBA00048074"/>
    </source>
</evidence>
<dbReference type="InterPro" id="IPR006683">
    <property type="entry name" value="Thioestr_dom"/>
</dbReference>
<keyword evidence="4" id="KW-1003">Cell membrane</keyword>
<dbReference type="AlphaFoldDB" id="A0A212K1M6"/>
<evidence type="ECO:0000256" key="12">
    <source>
        <dbReference type="ARBA" id="ARBA00023273"/>
    </source>
</evidence>
<evidence type="ECO:0000256" key="9">
    <source>
        <dbReference type="ARBA" id="ARBA00022946"/>
    </source>
</evidence>
<keyword evidence="6" id="KW-0053">Apoptosis</keyword>
<comment type="catalytic activity">
    <reaction evidence="19">
        <text>octanoyl-CoA + H2O = octanoate + CoA + H(+)</text>
        <dbReference type="Rhea" id="RHEA:30143"/>
        <dbReference type="ChEBI" id="CHEBI:15377"/>
        <dbReference type="ChEBI" id="CHEBI:15378"/>
        <dbReference type="ChEBI" id="CHEBI:25646"/>
        <dbReference type="ChEBI" id="CHEBI:57287"/>
        <dbReference type="ChEBI" id="CHEBI:57386"/>
    </reaction>
    <physiologicalReaction direction="left-to-right" evidence="19">
        <dbReference type="Rhea" id="RHEA:30144"/>
    </physiologicalReaction>
</comment>
<sequence length="137" mass="14703">MDAAALAHRFGHSRCVACGDHNPRSLRLSFVADVDGGVRGFFAARAEFEGYDGILHGGTIATLLDAAMTHCLFHEGVAGLTADLRVRYVAPVPVDAVVELVARPLAARPPLYRVRADLLLGDRIAAWAEGKFLPKPE</sequence>
<name>A0A212K1M6_9PROT</name>
<evidence type="ECO:0000256" key="3">
    <source>
        <dbReference type="ARBA" id="ARBA00004632"/>
    </source>
</evidence>
<evidence type="ECO:0000256" key="17">
    <source>
        <dbReference type="ARBA" id="ARBA00040123"/>
    </source>
</evidence>
<dbReference type="InterPro" id="IPR029069">
    <property type="entry name" value="HotDog_dom_sf"/>
</dbReference>
<dbReference type="PANTHER" id="PTHR12418:SF19">
    <property type="entry name" value="ACYL-COENZYME A THIOESTERASE THEM4"/>
    <property type="match status" value="1"/>
</dbReference>
<evidence type="ECO:0000256" key="2">
    <source>
        <dbReference type="ARBA" id="ARBA00004496"/>
    </source>
</evidence>
<evidence type="ECO:0000256" key="4">
    <source>
        <dbReference type="ARBA" id="ARBA00022475"/>
    </source>
</evidence>
<comment type="catalytic activity">
    <reaction evidence="22">
        <text>dodecanoyl-CoA + H2O = dodecanoate + CoA + H(+)</text>
        <dbReference type="Rhea" id="RHEA:30135"/>
        <dbReference type="ChEBI" id="CHEBI:15377"/>
        <dbReference type="ChEBI" id="CHEBI:15378"/>
        <dbReference type="ChEBI" id="CHEBI:18262"/>
        <dbReference type="ChEBI" id="CHEBI:57287"/>
        <dbReference type="ChEBI" id="CHEBI:57375"/>
    </reaction>
    <physiologicalReaction direction="left-to-right" evidence="22">
        <dbReference type="Rhea" id="RHEA:30136"/>
    </physiologicalReaction>
</comment>
<evidence type="ECO:0000256" key="15">
    <source>
        <dbReference type="ARBA" id="ARBA00038456"/>
    </source>
</evidence>
<feature type="domain" description="Thioesterase" evidence="24">
    <location>
        <begin position="53"/>
        <end position="106"/>
    </location>
</feature>
<reference evidence="25" key="1">
    <citation type="submission" date="2016-04" db="EMBL/GenBank/DDBJ databases">
        <authorList>
            <person name="Evans L.H."/>
            <person name="Alamgir A."/>
            <person name="Owens N."/>
            <person name="Weber N.D."/>
            <person name="Virtaneva K."/>
            <person name="Barbian K."/>
            <person name="Babar A."/>
            <person name="Rosenke K."/>
        </authorList>
    </citation>
    <scope>NUCLEOTIDE SEQUENCE</scope>
    <source>
        <strain evidence="25">86</strain>
    </source>
</reference>
<protein>
    <recommendedName>
        <fullName evidence="17">Acyl-coenzyme A thioesterase THEM4</fullName>
        <ecNumber evidence="16">3.1.2.2</ecNumber>
    </recommendedName>
    <alternativeName>
        <fullName evidence="18">Thioesterase superfamily member 4</fullName>
    </alternativeName>
</protein>
<comment type="catalytic activity">
    <reaction evidence="23">
        <text>tetradecanoyl-CoA + H2O = tetradecanoate + CoA + H(+)</text>
        <dbReference type="Rhea" id="RHEA:40119"/>
        <dbReference type="ChEBI" id="CHEBI:15377"/>
        <dbReference type="ChEBI" id="CHEBI:15378"/>
        <dbReference type="ChEBI" id="CHEBI:30807"/>
        <dbReference type="ChEBI" id="CHEBI:57287"/>
        <dbReference type="ChEBI" id="CHEBI:57385"/>
    </reaction>
    <physiologicalReaction direction="left-to-right" evidence="23">
        <dbReference type="Rhea" id="RHEA:40120"/>
    </physiologicalReaction>
</comment>
<keyword evidence="12" id="KW-0966">Cell projection</keyword>
<keyword evidence="5" id="KW-0963">Cytoplasm</keyword>
<keyword evidence="11" id="KW-0472">Membrane</keyword>
<comment type="catalytic activity">
    <reaction evidence="13">
        <text>(5Z,8Z,11Z,14Z)-eicosatetraenoyl-CoA + H2O = (5Z,8Z,11Z,14Z)-eicosatetraenoate + CoA + H(+)</text>
        <dbReference type="Rhea" id="RHEA:40151"/>
        <dbReference type="ChEBI" id="CHEBI:15377"/>
        <dbReference type="ChEBI" id="CHEBI:15378"/>
        <dbReference type="ChEBI" id="CHEBI:32395"/>
        <dbReference type="ChEBI" id="CHEBI:57287"/>
        <dbReference type="ChEBI" id="CHEBI:57368"/>
    </reaction>
    <physiologicalReaction direction="left-to-right" evidence="13">
        <dbReference type="Rhea" id="RHEA:40152"/>
    </physiologicalReaction>
</comment>
<accession>A0A212K1M6</accession>
<dbReference type="InterPro" id="IPR052365">
    <property type="entry name" value="THEM4/THEM5_acyl-CoA_thioest"/>
</dbReference>
<evidence type="ECO:0000256" key="8">
    <source>
        <dbReference type="ARBA" id="ARBA00022832"/>
    </source>
</evidence>
<dbReference type="GO" id="GO:0005737">
    <property type="term" value="C:cytoplasm"/>
    <property type="evidence" value="ECO:0007669"/>
    <property type="project" value="UniProtKB-SubCell"/>
</dbReference>
<dbReference type="CDD" id="cd03443">
    <property type="entry name" value="PaaI_thioesterase"/>
    <property type="match status" value="1"/>
</dbReference>
<keyword evidence="10" id="KW-0443">Lipid metabolism</keyword>
<evidence type="ECO:0000256" key="23">
    <source>
        <dbReference type="ARBA" id="ARBA00048180"/>
    </source>
</evidence>
<dbReference type="PANTHER" id="PTHR12418">
    <property type="entry name" value="ACYL-COENZYME A THIOESTERASE THEM4"/>
    <property type="match status" value="1"/>
</dbReference>
<keyword evidence="8" id="KW-0276">Fatty acid metabolism</keyword>
<evidence type="ECO:0000256" key="1">
    <source>
        <dbReference type="ARBA" id="ARBA00004170"/>
    </source>
</evidence>